<dbReference type="AlphaFoldDB" id="A0A9R1V8B9"/>
<accession>A0A9R1V8B9</accession>
<dbReference type="Proteomes" id="UP000235145">
    <property type="component" value="Unassembled WGS sequence"/>
</dbReference>
<comment type="caution">
    <text evidence="1">The sequence shown here is derived from an EMBL/GenBank/DDBJ whole genome shotgun (WGS) entry which is preliminary data.</text>
</comment>
<sequence>MMYNIIILSLQSYNSSYLYLILPLALSTLHQTPSNPHLLYLSPYSLQFLVDLQRTTSFLTLLPPPLQPIEGHRTSLPPLTIMFSIKSSSLFNLTLCEKPRPLNIVVINGLLTSITQATYHHKFSALITQVNRESEMMEDLELHYLEDYPLQEKKTQ</sequence>
<organism evidence="1 2">
    <name type="scientific">Lactuca sativa</name>
    <name type="common">Garden lettuce</name>
    <dbReference type="NCBI Taxonomy" id="4236"/>
    <lineage>
        <taxon>Eukaryota</taxon>
        <taxon>Viridiplantae</taxon>
        <taxon>Streptophyta</taxon>
        <taxon>Embryophyta</taxon>
        <taxon>Tracheophyta</taxon>
        <taxon>Spermatophyta</taxon>
        <taxon>Magnoliopsida</taxon>
        <taxon>eudicotyledons</taxon>
        <taxon>Gunneridae</taxon>
        <taxon>Pentapetalae</taxon>
        <taxon>asterids</taxon>
        <taxon>campanulids</taxon>
        <taxon>Asterales</taxon>
        <taxon>Asteraceae</taxon>
        <taxon>Cichorioideae</taxon>
        <taxon>Cichorieae</taxon>
        <taxon>Lactucinae</taxon>
        <taxon>Lactuca</taxon>
    </lineage>
</organism>
<gene>
    <name evidence="1" type="ORF">LSAT_V11C600307420</name>
</gene>
<name>A0A9R1V8B9_LACSA</name>
<keyword evidence="2" id="KW-1185">Reference proteome</keyword>
<evidence type="ECO:0000313" key="2">
    <source>
        <dbReference type="Proteomes" id="UP000235145"/>
    </source>
</evidence>
<reference evidence="1 2" key="1">
    <citation type="journal article" date="2017" name="Nat. Commun.">
        <title>Genome assembly with in vitro proximity ligation data and whole-genome triplication in lettuce.</title>
        <authorList>
            <person name="Reyes-Chin-Wo S."/>
            <person name="Wang Z."/>
            <person name="Yang X."/>
            <person name="Kozik A."/>
            <person name="Arikit S."/>
            <person name="Song C."/>
            <person name="Xia L."/>
            <person name="Froenicke L."/>
            <person name="Lavelle D.O."/>
            <person name="Truco M.J."/>
            <person name="Xia R."/>
            <person name="Zhu S."/>
            <person name="Xu C."/>
            <person name="Xu H."/>
            <person name="Xu X."/>
            <person name="Cox K."/>
            <person name="Korf I."/>
            <person name="Meyers B.C."/>
            <person name="Michelmore R.W."/>
        </authorList>
    </citation>
    <scope>NUCLEOTIDE SEQUENCE [LARGE SCALE GENOMIC DNA]</scope>
    <source>
        <strain evidence="2">cv. Salinas</strain>
        <tissue evidence="1">Seedlings</tissue>
    </source>
</reference>
<protein>
    <submittedName>
        <fullName evidence="1">Uncharacterized protein</fullName>
    </submittedName>
</protein>
<dbReference type="EMBL" id="NBSK02000006">
    <property type="protein sequence ID" value="KAJ0201238.1"/>
    <property type="molecule type" value="Genomic_DNA"/>
</dbReference>
<evidence type="ECO:0000313" key="1">
    <source>
        <dbReference type="EMBL" id="KAJ0201238.1"/>
    </source>
</evidence>
<proteinExistence type="predicted"/>